<dbReference type="PANTHER" id="PTHR12072:SF5">
    <property type="entry name" value="CWF19-LIKE PROTEIN 2"/>
    <property type="match status" value="1"/>
</dbReference>
<comment type="similarity">
    <text evidence="1">Belongs to the CWF19 family.</text>
</comment>
<dbReference type="Gene3D" id="3.30.428.10">
    <property type="entry name" value="HIT-like"/>
    <property type="match status" value="1"/>
</dbReference>
<dbReference type="PANTHER" id="PTHR12072">
    <property type="entry name" value="CWF19, CELL CYCLE CONTROL PROTEIN"/>
    <property type="match status" value="1"/>
</dbReference>
<dbReference type="SUPFAM" id="SSF54197">
    <property type="entry name" value="HIT-like"/>
    <property type="match status" value="1"/>
</dbReference>
<feature type="domain" description="Cwf19-like protein C-terminal" evidence="3">
    <location>
        <begin position="183"/>
        <end position="277"/>
    </location>
</feature>
<name>R7U5R1_CAPTE</name>
<feature type="domain" description="Cwf19-like C-terminal" evidence="4">
    <location>
        <begin position="35"/>
        <end position="155"/>
    </location>
</feature>
<dbReference type="STRING" id="283909.R7U5R1"/>
<proteinExistence type="inferred from homology"/>
<feature type="region of interest" description="Disordered" evidence="2">
    <location>
        <begin position="1"/>
        <end position="26"/>
    </location>
</feature>
<evidence type="ECO:0008006" key="8">
    <source>
        <dbReference type="Google" id="ProtNLM"/>
    </source>
</evidence>
<reference evidence="7" key="1">
    <citation type="submission" date="2012-12" db="EMBL/GenBank/DDBJ databases">
        <authorList>
            <person name="Hellsten U."/>
            <person name="Grimwood J."/>
            <person name="Chapman J.A."/>
            <person name="Shapiro H."/>
            <person name="Aerts A."/>
            <person name="Otillar R.P."/>
            <person name="Terry A.Y."/>
            <person name="Boore J.L."/>
            <person name="Simakov O."/>
            <person name="Marletaz F."/>
            <person name="Cho S.-J."/>
            <person name="Edsinger-Gonzales E."/>
            <person name="Havlak P."/>
            <person name="Kuo D.-H."/>
            <person name="Larsson T."/>
            <person name="Lv J."/>
            <person name="Arendt D."/>
            <person name="Savage R."/>
            <person name="Osoegawa K."/>
            <person name="de Jong P."/>
            <person name="Lindberg D.R."/>
            <person name="Seaver E.C."/>
            <person name="Weisblat D.A."/>
            <person name="Putnam N.H."/>
            <person name="Grigoriev I.V."/>
            <person name="Rokhsar D.S."/>
        </authorList>
    </citation>
    <scope>NUCLEOTIDE SEQUENCE</scope>
    <source>
        <strain evidence="7">I ESC-2004</strain>
    </source>
</reference>
<keyword evidence="7" id="KW-1185">Reference proteome</keyword>
<feature type="non-terminal residue" evidence="5">
    <location>
        <position position="1"/>
    </location>
</feature>
<reference evidence="5 7" key="2">
    <citation type="journal article" date="2013" name="Nature">
        <title>Insights into bilaterian evolution from three spiralian genomes.</title>
        <authorList>
            <person name="Simakov O."/>
            <person name="Marletaz F."/>
            <person name="Cho S.J."/>
            <person name="Edsinger-Gonzales E."/>
            <person name="Havlak P."/>
            <person name="Hellsten U."/>
            <person name="Kuo D.H."/>
            <person name="Larsson T."/>
            <person name="Lv J."/>
            <person name="Arendt D."/>
            <person name="Savage R."/>
            <person name="Osoegawa K."/>
            <person name="de Jong P."/>
            <person name="Grimwood J."/>
            <person name="Chapman J.A."/>
            <person name="Shapiro H."/>
            <person name="Aerts A."/>
            <person name="Otillar R.P."/>
            <person name="Terry A.Y."/>
            <person name="Boore J.L."/>
            <person name="Grigoriev I.V."/>
            <person name="Lindberg D.R."/>
            <person name="Seaver E.C."/>
            <person name="Weisblat D.A."/>
            <person name="Putnam N.H."/>
            <person name="Rokhsar D.S."/>
        </authorList>
    </citation>
    <scope>NUCLEOTIDE SEQUENCE</scope>
    <source>
        <strain evidence="5 7">I ESC-2004</strain>
    </source>
</reference>
<dbReference type="EMBL" id="KB304756">
    <property type="protein sequence ID" value="ELU01710.1"/>
    <property type="molecule type" value="Genomic_DNA"/>
</dbReference>
<dbReference type="Pfam" id="PF04677">
    <property type="entry name" value="CwfJ_C_1"/>
    <property type="match status" value="1"/>
</dbReference>
<feature type="region of interest" description="Disordered" evidence="2">
    <location>
        <begin position="277"/>
        <end position="324"/>
    </location>
</feature>
<accession>R7U5R1</accession>
<evidence type="ECO:0000313" key="6">
    <source>
        <dbReference type="EnsemblMetazoa" id="CapteP116793"/>
    </source>
</evidence>
<dbReference type="AlphaFoldDB" id="R7U5R1"/>
<dbReference type="InterPro" id="IPR040194">
    <property type="entry name" value="Cwf19-like"/>
</dbReference>
<protein>
    <recommendedName>
        <fullName evidence="8">Cwf19-like C-terminal domain-containing protein</fullName>
    </recommendedName>
</protein>
<reference evidence="6" key="3">
    <citation type="submission" date="2015-06" db="UniProtKB">
        <authorList>
            <consortium name="EnsemblMetazoa"/>
        </authorList>
    </citation>
    <scope>IDENTIFICATION</scope>
</reference>
<dbReference type="InterPro" id="IPR006768">
    <property type="entry name" value="Cwf19-like_C_dom-1"/>
</dbReference>
<dbReference type="Proteomes" id="UP000014760">
    <property type="component" value="Unassembled WGS sequence"/>
</dbReference>
<evidence type="ECO:0000313" key="5">
    <source>
        <dbReference type="EMBL" id="ELU01710.1"/>
    </source>
</evidence>
<evidence type="ECO:0000313" key="7">
    <source>
        <dbReference type="Proteomes" id="UP000014760"/>
    </source>
</evidence>
<gene>
    <name evidence="5" type="ORF">CAPTEDRAFT_116793</name>
</gene>
<dbReference type="GO" id="GO:0071014">
    <property type="term" value="C:post-mRNA release spliceosomal complex"/>
    <property type="evidence" value="ECO:0007669"/>
    <property type="project" value="TreeGrafter"/>
</dbReference>
<evidence type="ECO:0000256" key="2">
    <source>
        <dbReference type="SAM" id="MobiDB-lite"/>
    </source>
</evidence>
<organism evidence="5">
    <name type="scientific">Capitella teleta</name>
    <name type="common">Polychaete worm</name>
    <dbReference type="NCBI Taxonomy" id="283909"/>
    <lineage>
        <taxon>Eukaryota</taxon>
        <taxon>Metazoa</taxon>
        <taxon>Spiralia</taxon>
        <taxon>Lophotrochozoa</taxon>
        <taxon>Annelida</taxon>
        <taxon>Polychaeta</taxon>
        <taxon>Sedentaria</taxon>
        <taxon>Scolecida</taxon>
        <taxon>Capitellidae</taxon>
        <taxon>Capitella</taxon>
    </lineage>
</organism>
<evidence type="ECO:0000256" key="1">
    <source>
        <dbReference type="ARBA" id="ARBA00006795"/>
    </source>
</evidence>
<dbReference type="InterPro" id="IPR036265">
    <property type="entry name" value="HIT-like_sf"/>
</dbReference>
<dbReference type="HOGENOM" id="CLU_078099_0_0_1"/>
<feature type="compositionally biased region" description="Basic and acidic residues" evidence="2">
    <location>
        <begin position="277"/>
        <end position="293"/>
    </location>
</feature>
<dbReference type="Pfam" id="PF04676">
    <property type="entry name" value="CwfJ_C_2"/>
    <property type="match status" value="1"/>
</dbReference>
<feature type="compositionally biased region" description="Acidic residues" evidence="2">
    <location>
        <begin position="310"/>
        <end position="324"/>
    </location>
</feature>
<dbReference type="OrthoDB" id="2113965at2759"/>
<dbReference type="EMBL" id="AMQN01009152">
    <property type="status" value="NOT_ANNOTATED_CDS"/>
    <property type="molecule type" value="Genomic_DNA"/>
</dbReference>
<dbReference type="OMA" id="ISECEFC"/>
<sequence>DDDEYNVDDALIQKASKKQSESRMEDRDRHMAIMEHKTMSKALSKCQHCFENIPKHLIIAIGMKVYLCLPPHRSLTDGHCLIVPMQHVAQATVLDEDVWQEIQIFRKGLTAMFGSDDEDCVFMETCMRLNKFPHMVIECIPLPRELGDMAPIYFKANQLMNQNFQCAYFLLCLQKALLECEKEWSQNKKVVDLSQKNIRKAVPKGFPYFSVDFGLQGGFAHVIEEENEFPYYFGREIVGGMLDKEPSYWRKPHRENFEQQRSKVLCFAEMWKPYDWTKRLGGGEKESEKKEESETKEEEEESRKKHENMEENDEEKMDASSDSD</sequence>
<dbReference type="InterPro" id="IPR006767">
    <property type="entry name" value="Cwf19-like_C_dom-2"/>
</dbReference>
<dbReference type="EnsemblMetazoa" id="CapteT116793">
    <property type="protein sequence ID" value="CapteP116793"/>
    <property type="gene ID" value="CapteG116793"/>
</dbReference>
<evidence type="ECO:0000259" key="3">
    <source>
        <dbReference type="Pfam" id="PF04676"/>
    </source>
</evidence>
<dbReference type="GO" id="GO:0000398">
    <property type="term" value="P:mRNA splicing, via spliceosome"/>
    <property type="evidence" value="ECO:0007669"/>
    <property type="project" value="TreeGrafter"/>
</dbReference>
<evidence type="ECO:0000259" key="4">
    <source>
        <dbReference type="Pfam" id="PF04677"/>
    </source>
</evidence>